<evidence type="ECO:0000313" key="1">
    <source>
        <dbReference type="EMBL" id="KAK7020235.1"/>
    </source>
</evidence>
<evidence type="ECO:0000313" key="3">
    <source>
        <dbReference type="Proteomes" id="UP001383192"/>
    </source>
</evidence>
<reference evidence="1 3" key="1">
    <citation type="submission" date="2024-01" db="EMBL/GenBank/DDBJ databases">
        <title>A draft genome for a cacao thread blight-causing isolate of Paramarasmius palmivorus.</title>
        <authorList>
            <person name="Baruah I.K."/>
            <person name="Bukari Y."/>
            <person name="Amoako-Attah I."/>
            <person name="Meinhardt L.W."/>
            <person name="Bailey B.A."/>
            <person name="Cohen S.P."/>
        </authorList>
    </citation>
    <scope>NUCLEOTIDE SEQUENCE [LARGE SCALE GENOMIC DNA]</scope>
    <source>
        <strain evidence="1 3">GH-12</strain>
    </source>
</reference>
<protein>
    <submittedName>
        <fullName evidence="1">Uncharacterized protein</fullName>
    </submittedName>
</protein>
<name>A0AAW0B4D1_9AGAR</name>
<accession>A0AAW0B4D1</accession>
<dbReference type="Proteomes" id="UP001383192">
    <property type="component" value="Unassembled WGS sequence"/>
</dbReference>
<dbReference type="AlphaFoldDB" id="A0AAW0B4D1"/>
<proteinExistence type="predicted"/>
<evidence type="ECO:0000313" key="2">
    <source>
        <dbReference type="EMBL" id="KAK7032237.1"/>
    </source>
</evidence>
<organism evidence="1 3">
    <name type="scientific">Paramarasmius palmivorus</name>
    <dbReference type="NCBI Taxonomy" id="297713"/>
    <lineage>
        <taxon>Eukaryota</taxon>
        <taxon>Fungi</taxon>
        <taxon>Dikarya</taxon>
        <taxon>Basidiomycota</taxon>
        <taxon>Agaricomycotina</taxon>
        <taxon>Agaricomycetes</taxon>
        <taxon>Agaricomycetidae</taxon>
        <taxon>Agaricales</taxon>
        <taxon>Marasmiineae</taxon>
        <taxon>Marasmiaceae</taxon>
        <taxon>Paramarasmius</taxon>
    </lineage>
</organism>
<keyword evidence="3" id="KW-1185">Reference proteome</keyword>
<sequence>MIWPVLTPSDPDAMSIPLQAPTVLECILDGTATQVLPRVVFPLMNAAGGMLNAFYRTFNYADNTTVNVMVSNIGNSPWCSNPNMAPDNDFRTGSRPPSFAGDGDGNGNALNANGNVTVHEYRTAANRTVRSLSGPVEIGSEIFVPNADWENNPKVKDMLQLFRRQDDDDDCTSGSALLQEAASKLDAEELGESDTIVERV</sequence>
<dbReference type="EMBL" id="JAYKXP010000066">
    <property type="protein sequence ID" value="KAK7032237.1"/>
    <property type="molecule type" value="Genomic_DNA"/>
</dbReference>
<dbReference type="EMBL" id="JAYKXP010000190">
    <property type="protein sequence ID" value="KAK7020235.1"/>
    <property type="molecule type" value="Genomic_DNA"/>
</dbReference>
<comment type="caution">
    <text evidence="1">The sequence shown here is derived from an EMBL/GenBank/DDBJ whole genome shotgun (WGS) entry which is preliminary data.</text>
</comment>
<gene>
    <name evidence="2" type="ORF">VNI00_013195</name>
    <name evidence="1" type="ORF">VNI00_017803</name>
</gene>